<keyword evidence="6" id="KW-1185">Reference proteome</keyword>
<reference evidence="5 6" key="1">
    <citation type="submission" date="2020-10" db="EMBL/GenBank/DDBJ databases">
        <title>Genome sequences of Pseudomonas isolates.</title>
        <authorList>
            <person name="Wessels L."/>
            <person name="Reich F."/>
            <person name="Hammerl J."/>
        </authorList>
    </citation>
    <scope>NUCLEOTIDE SEQUENCE [LARGE SCALE GENOMIC DNA]</scope>
    <source>
        <strain evidence="5 6">20-MO00628-0</strain>
    </source>
</reference>
<dbReference type="Pfam" id="PF13086">
    <property type="entry name" value="AAA_11"/>
    <property type="match status" value="2"/>
</dbReference>
<dbReference type="Gene3D" id="3.40.960.10">
    <property type="entry name" value="VSR Endonuclease"/>
    <property type="match status" value="1"/>
</dbReference>
<dbReference type="PANTHER" id="PTHR10887:SF495">
    <property type="entry name" value="HELICASE SENATAXIN ISOFORM X1-RELATED"/>
    <property type="match status" value="1"/>
</dbReference>
<dbReference type="Proteomes" id="UP000639294">
    <property type="component" value="Unassembled WGS sequence"/>
</dbReference>
<dbReference type="InterPro" id="IPR041677">
    <property type="entry name" value="DNA2/NAM7_AAA_11"/>
</dbReference>
<evidence type="ECO:0000259" key="1">
    <source>
        <dbReference type="Pfam" id="PF11784"/>
    </source>
</evidence>
<feature type="domain" description="DNA2/NAM7 helicase helicase" evidence="2">
    <location>
        <begin position="692"/>
        <end position="755"/>
    </location>
</feature>
<dbReference type="Gene3D" id="3.40.50.300">
    <property type="entry name" value="P-loop containing nucleotide triphosphate hydrolases"/>
    <property type="match status" value="3"/>
</dbReference>
<dbReference type="InterPro" id="IPR049468">
    <property type="entry name" value="Restrct_endonuc-II-like_dom"/>
</dbReference>
<evidence type="ECO:0000259" key="4">
    <source>
        <dbReference type="Pfam" id="PF18741"/>
    </source>
</evidence>
<dbReference type="InterPro" id="IPR025103">
    <property type="entry name" value="DUF4011"/>
</dbReference>
<feature type="domain" description="Restriction endonuclease type II-like" evidence="4">
    <location>
        <begin position="1859"/>
        <end position="1956"/>
    </location>
</feature>
<dbReference type="CDD" id="cd18808">
    <property type="entry name" value="SF1_C_Upf1"/>
    <property type="match status" value="1"/>
</dbReference>
<name>A0ABS0FWC4_9PSED</name>
<feature type="domain" description="DUF3320" evidence="1">
    <location>
        <begin position="2057"/>
        <end position="2106"/>
    </location>
</feature>
<organism evidence="5 6">
    <name type="scientific">Pseudomonas pudica</name>
    <dbReference type="NCBI Taxonomy" id="272772"/>
    <lineage>
        <taxon>Bacteria</taxon>
        <taxon>Pseudomonadati</taxon>
        <taxon>Pseudomonadota</taxon>
        <taxon>Gammaproteobacteria</taxon>
        <taxon>Pseudomonadales</taxon>
        <taxon>Pseudomonadaceae</taxon>
        <taxon>Pseudomonas</taxon>
    </lineage>
</organism>
<proteinExistence type="predicted"/>
<dbReference type="InterPro" id="IPR047187">
    <property type="entry name" value="SF1_C_Upf1"/>
</dbReference>
<comment type="caution">
    <text evidence="5">The sequence shown here is derived from an EMBL/GenBank/DDBJ whole genome shotgun (WGS) entry which is preliminary data.</text>
</comment>
<sequence>MDDIVQPLAAQEEIPPKEVKILATLVAKLNLADFQNAIPVIRELRIANETEERFVNVTLTLTSEPEVFKAKVWRIDEVAPDSFRVIPGLDLVLDGPLLSRLTEAELSTFTFVLETDDKASESGRKEVARLEQVVDLLPRNQWGGLRHIPDMTAAFVQPNDPAVERLLKQTAELLRLSEKSSALDGYEGGAKRVWQLASAVWGAVARMKLDYALPPASFEQTGQKVRSPSQIADTGLATCMDLTLLFCAALEQIGLNPVIVFTRGHAFVGLWMKPEEFTTALVDDVTAVRKRVKLRELVLFETTLVTQNLAPSFSYAVERGAKQIAEDSDSDFEMLLDIRRARLQRIKPLASSEAQIPRVALEVPDEAAPLLVEDGLDMPDEVHEVVVEDLSKLDPADRLGRWQRKLLDLSLRNNLLNFKTGKRALKLESPDPGALEDVLASGQSLKLLTRPDLMDGADPRERALYEQREREDVRRRHAEDALKRREVFVALTSNEMDVRLTELYRGARTALQEGGSNTLFLAIGFLSWTREDRAGQKYKAPLVLVPVTLERKSARSGFTMVLHDDEPRFNPTLIEMLRQDFELGLGSLEHELPRDDSGLDIAGIWNKVGHAIKDIPGWELSEDVVLSMFSFAKYLMWKDLAENAEHLRQSPVVQHLLDTPRDSFVSDTPFPEAQSLDRDYGPTDVFCPLPSDSSQLAAVMAAAKGKDFVLIGPPGTGKSQTISNMIAQSIAQGRRVLFVSEKIAALDVVYRRLREIGLGEFCLELHSSKARKTDVLAQLQSAWEAKGQVDSAAWEVEAQRLATLRDSLNIYVERLHQRHRNGYTIYGAIGTVTSGGDEAVAPVGWASPDTHDQKAILELRELADRLEVNAQAVGYGLLVGNALSAIGQAEWSPHWQQQLVQAARDVLPAVLDVQRAADRFVELVGFPTSEYTATALEGLSVLSQALPAAAGQDWRFALRPDARSISQRLSDGCAWVEQHRELNGKLSPLWPSRVVAEAKQGIELLQQRRITFGELSPAWPASVTDVLAQAVALLGQIEELKQQLSATYGDTIESLDIDLLLREWKEAEESFWPKSWFGKRRIAGLLAPTQTTAGEADHGKDLAIWAEIRAVRRAIDELEPGHECVAVWQGSKSVAEQLSTSIKLQEAIRLQQADSDWIDDGLQLVEQGQLGDALKEELRRLRTLTRLNSDMAALSDLGPTTQQLWCGKDTNIELLTAALRFQAERRDIEERGRLVDDHPEVQEGRCGALLKGDFDLLKQRAAVERDLSDLADLRELVPVWSDLKTKLEVARQAVVFQGQVATAIAKLALNPEHIAAYKAPLQTLLGDGNALLEPEGAIALAGVALREKLALLQERSSHLTSIGHFTEAGADETAHLSLNDLKKNCETVVSSEARLKAWCAWRKVRDEAFAVGLAPIVQAMESGAITSGKVRRVFEVNYARWWLNTTVDNEEVIRTFVSVEHEQRIRDFRALDDKFTELTKDWLRARLCADLPSQDSVSRSSEWGLLRHEMGKKTKHIPLRELMTRAPEALTKLTPCLLMSPLSIAQYLPPASTPFDLVIFDEASQIPVWDAIGAMARGKQVVMVGDPKQLPPTSFFDRAESTADDEDVEADLESILDECISANLPMRNLNWHYRSRHESLIAFSNQRYYSSKLVTFPSPFTTDKAVRLCPVAGIYDKGGSRTNLIEARALVADLVARLQSPVFRERRRTVGVVTFNGEQQKLIMDMLDEACRKDPSLDSYFAESELEPVFVKNLESVQGDERDIIYFSTTYGKDAAGVMSMNFGPMNRPGGERRLNVAITRARQELVLFSTLRPEHIDLARTQAVGVRDLKHFLEFAERGTQALAEANFGSVGGFDSPFEEAVAAALAKKGWQVHTQIGVSSFRVDLGVVHPDAPGRFLAGVECDGATYHRSATARDRDKLREFVLRGLGWEIVRIWSTDWWVDAVGTAEKVHQQLTELLTESRAKQAIIDAAHEAERLKIDAAMAEVIEVVDQVSVVASASVVEANDPSGALPELKYARAAAPQPVEEVVVPYVPVEHLVYKEADPAEAVEGIDPDRFFEASYTATLEQMIAHVVSEEGPVLDTALARRIARAHGWVRTGSRIRDRVDQIARARFRSHEEEQSGTFFWPVHLHSEANVVFRRPNDDDSIRPLADICLPELRALVDEMTKLGHVGEGLVYAVAKEAGVSKLAHAGRQRIEKAIAQNVK</sequence>
<dbReference type="EMBL" id="JADLJS010000003">
    <property type="protein sequence ID" value="MBF8644658.1"/>
    <property type="molecule type" value="Genomic_DNA"/>
</dbReference>
<dbReference type="InterPro" id="IPR045055">
    <property type="entry name" value="DNA2/NAM7-like"/>
</dbReference>
<dbReference type="PANTHER" id="PTHR10887">
    <property type="entry name" value="DNA2/NAM7 HELICASE FAMILY"/>
    <property type="match status" value="1"/>
</dbReference>
<dbReference type="InterPro" id="IPR041679">
    <property type="entry name" value="DNA2/NAM7-like_C"/>
</dbReference>
<dbReference type="Pfam" id="PF13195">
    <property type="entry name" value="DUF4011"/>
    <property type="match status" value="1"/>
</dbReference>
<dbReference type="SUPFAM" id="SSF52540">
    <property type="entry name" value="P-loop containing nucleoside triphosphate hydrolases"/>
    <property type="match status" value="2"/>
</dbReference>
<feature type="domain" description="DNA2/NAM7 helicase helicase" evidence="2">
    <location>
        <begin position="1553"/>
        <end position="1594"/>
    </location>
</feature>
<feature type="domain" description="DNA2/NAM7 helicase-like C-terminal" evidence="3">
    <location>
        <begin position="1614"/>
        <end position="1809"/>
    </location>
</feature>
<dbReference type="SUPFAM" id="SSF52980">
    <property type="entry name" value="Restriction endonuclease-like"/>
    <property type="match status" value="1"/>
</dbReference>
<evidence type="ECO:0000313" key="6">
    <source>
        <dbReference type="Proteomes" id="UP000639294"/>
    </source>
</evidence>
<dbReference type="RefSeq" id="WP_196172946.1">
    <property type="nucleotide sequence ID" value="NZ_JADLJR010000006.1"/>
</dbReference>
<dbReference type="Pfam" id="PF11784">
    <property type="entry name" value="DUF3320"/>
    <property type="match status" value="1"/>
</dbReference>
<gene>
    <name evidence="5" type="ORF">IRZ77_03670</name>
</gene>
<protein>
    <submittedName>
        <fullName evidence="5">DUF3320 domain-containing protein</fullName>
    </submittedName>
</protein>
<dbReference type="InterPro" id="IPR027417">
    <property type="entry name" value="P-loop_NTPase"/>
</dbReference>
<dbReference type="InterPro" id="IPR011335">
    <property type="entry name" value="Restrct_endonuc-II-like"/>
</dbReference>
<evidence type="ECO:0000259" key="2">
    <source>
        <dbReference type="Pfam" id="PF13086"/>
    </source>
</evidence>
<evidence type="ECO:0000259" key="3">
    <source>
        <dbReference type="Pfam" id="PF13087"/>
    </source>
</evidence>
<dbReference type="InterPro" id="IPR021754">
    <property type="entry name" value="DUF3320"/>
</dbReference>
<evidence type="ECO:0000313" key="5">
    <source>
        <dbReference type="EMBL" id="MBF8644658.1"/>
    </source>
</evidence>
<dbReference type="Pfam" id="PF13087">
    <property type="entry name" value="AAA_12"/>
    <property type="match status" value="1"/>
</dbReference>
<dbReference type="Pfam" id="PF18741">
    <property type="entry name" value="MTES_1575"/>
    <property type="match status" value="1"/>
</dbReference>
<accession>A0ABS0FWC4</accession>